<protein>
    <recommendedName>
        <fullName evidence="4">Transmembrane protein 69</fullName>
    </recommendedName>
</protein>
<dbReference type="PANTHER" id="PTHR15887:SF1">
    <property type="entry name" value="TRANSMEMBRANE PROTEIN 69"/>
    <property type="match status" value="1"/>
</dbReference>
<evidence type="ECO:0000313" key="2">
    <source>
        <dbReference type="EMBL" id="TRY70656.1"/>
    </source>
</evidence>
<keyword evidence="1" id="KW-1133">Transmembrane helix</keyword>
<dbReference type="AlphaFoldDB" id="A0A553NYY6"/>
<organism evidence="2 3">
    <name type="scientific">Tigriopus californicus</name>
    <name type="common">Marine copepod</name>
    <dbReference type="NCBI Taxonomy" id="6832"/>
    <lineage>
        <taxon>Eukaryota</taxon>
        <taxon>Metazoa</taxon>
        <taxon>Ecdysozoa</taxon>
        <taxon>Arthropoda</taxon>
        <taxon>Crustacea</taxon>
        <taxon>Multicrustacea</taxon>
        <taxon>Hexanauplia</taxon>
        <taxon>Copepoda</taxon>
        <taxon>Harpacticoida</taxon>
        <taxon>Harpacticidae</taxon>
        <taxon>Tigriopus</taxon>
    </lineage>
</organism>
<dbReference type="OMA" id="LHWGFAM"/>
<feature type="transmembrane region" description="Helical" evidence="1">
    <location>
        <begin position="52"/>
        <end position="73"/>
    </location>
</feature>
<dbReference type="PANTHER" id="PTHR15887">
    <property type="entry name" value="TRANSMEMBRANE PROTEIN 69"/>
    <property type="match status" value="1"/>
</dbReference>
<proteinExistence type="predicted"/>
<keyword evidence="3" id="KW-1185">Reference proteome</keyword>
<dbReference type="Pfam" id="PF11911">
    <property type="entry name" value="DUF3429"/>
    <property type="match status" value="1"/>
</dbReference>
<feature type="transmembrane region" description="Helical" evidence="1">
    <location>
        <begin position="117"/>
        <end position="148"/>
    </location>
</feature>
<evidence type="ECO:0008006" key="4">
    <source>
        <dbReference type="Google" id="ProtNLM"/>
    </source>
</evidence>
<keyword evidence="1" id="KW-0472">Membrane</keyword>
<dbReference type="Proteomes" id="UP000318571">
    <property type="component" value="Chromosome 9"/>
</dbReference>
<comment type="caution">
    <text evidence="2">The sequence shown here is derived from an EMBL/GenBank/DDBJ whole genome shotgun (WGS) entry which is preliminary data.</text>
</comment>
<evidence type="ECO:0000256" key="1">
    <source>
        <dbReference type="SAM" id="Phobius"/>
    </source>
</evidence>
<evidence type="ECO:0000313" key="3">
    <source>
        <dbReference type="Proteomes" id="UP000318571"/>
    </source>
</evidence>
<name>A0A553NYY6_TIGCA</name>
<feature type="transmembrane region" description="Helical" evidence="1">
    <location>
        <begin position="85"/>
        <end position="105"/>
    </location>
</feature>
<dbReference type="InterPro" id="IPR021836">
    <property type="entry name" value="DUF3429"/>
</dbReference>
<gene>
    <name evidence="2" type="ORF">TCAL_02865</name>
</gene>
<sequence length="196" mass="21451">MLSLRRLCFNRDLNPLIRASSWNAFHTQSKDSTKALTVWEDLGALKRSPMPALTLGLSGLIPFVGVPMAMAQQGVFMPGLATAQMAYGATILSFLGGVRWGILVVPQGEITPTWMQYIWAVTPSLIAWPALLMPPVAGCLTCIGGLGLTGYLDVIQYGYPQWFKGLRFVLTTVAILSLWSTLMCELLLSKGEEEKK</sequence>
<feature type="transmembrane region" description="Helical" evidence="1">
    <location>
        <begin position="168"/>
        <end position="188"/>
    </location>
</feature>
<reference evidence="2 3" key="1">
    <citation type="journal article" date="2018" name="Nat. Ecol. Evol.">
        <title>Genomic signatures of mitonuclear coevolution across populations of Tigriopus californicus.</title>
        <authorList>
            <person name="Barreto F.S."/>
            <person name="Watson E.T."/>
            <person name="Lima T.G."/>
            <person name="Willett C.S."/>
            <person name="Edmands S."/>
            <person name="Li W."/>
            <person name="Burton R.S."/>
        </authorList>
    </citation>
    <scope>NUCLEOTIDE SEQUENCE [LARGE SCALE GENOMIC DNA]</scope>
    <source>
        <strain evidence="2 3">San Diego</strain>
    </source>
</reference>
<accession>A0A553NYY6</accession>
<dbReference type="OrthoDB" id="194289at2759"/>
<keyword evidence="1" id="KW-0812">Transmembrane</keyword>
<dbReference type="EMBL" id="VCGU01000009">
    <property type="protein sequence ID" value="TRY70656.1"/>
    <property type="molecule type" value="Genomic_DNA"/>
</dbReference>